<feature type="non-terminal residue" evidence="3">
    <location>
        <position position="1"/>
    </location>
</feature>
<keyword evidence="1" id="KW-0378">Hydrolase</keyword>
<name>A0A381UJL7_9ZZZZ</name>
<evidence type="ECO:0000256" key="1">
    <source>
        <dbReference type="ARBA" id="ARBA00022801"/>
    </source>
</evidence>
<dbReference type="InterPro" id="IPR015797">
    <property type="entry name" value="NUDIX_hydrolase-like_dom_sf"/>
</dbReference>
<dbReference type="PRINTS" id="PR00502">
    <property type="entry name" value="NUDIXFAMILY"/>
</dbReference>
<dbReference type="PROSITE" id="PS00893">
    <property type="entry name" value="NUDIX_BOX"/>
    <property type="match status" value="1"/>
</dbReference>
<sequence>VRVIDAYIFHQTSDGIKFLIMKRAKTKMYEHLWQGVAGKIEVGETAPEAAIRELKEETGFEPVRMFVADHVSKFYETHGDRINLVPVFGIEVDREDVIISEEHCDFKWVDFETAKDTLVWKGQKEGITAVNNMLNSNDNRIKWSEVDLNTKGTKFTK</sequence>
<dbReference type="Pfam" id="PF00293">
    <property type="entry name" value="NUDIX"/>
    <property type="match status" value="1"/>
</dbReference>
<evidence type="ECO:0000259" key="2">
    <source>
        <dbReference type="PROSITE" id="PS51462"/>
    </source>
</evidence>
<feature type="domain" description="Nudix hydrolase" evidence="2">
    <location>
        <begin position="1"/>
        <end position="132"/>
    </location>
</feature>
<dbReference type="AlphaFoldDB" id="A0A381UJL7"/>
<dbReference type="PANTHER" id="PTHR21340">
    <property type="entry name" value="DIADENOSINE 5,5-P1,P4-TETRAPHOSPHATE PYROPHOSPHOHYDROLASE MUTT"/>
    <property type="match status" value="1"/>
</dbReference>
<dbReference type="SUPFAM" id="SSF55811">
    <property type="entry name" value="Nudix"/>
    <property type="match status" value="1"/>
</dbReference>
<dbReference type="PROSITE" id="PS51462">
    <property type="entry name" value="NUDIX"/>
    <property type="match status" value="1"/>
</dbReference>
<dbReference type="InterPro" id="IPR000086">
    <property type="entry name" value="NUDIX_hydrolase_dom"/>
</dbReference>
<dbReference type="InterPro" id="IPR051325">
    <property type="entry name" value="Nudix_hydrolase_domain"/>
</dbReference>
<dbReference type="InterPro" id="IPR020084">
    <property type="entry name" value="NUDIX_hydrolase_CS"/>
</dbReference>
<dbReference type="InterPro" id="IPR020476">
    <property type="entry name" value="Nudix_hydrolase"/>
</dbReference>
<organism evidence="3">
    <name type="scientific">marine metagenome</name>
    <dbReference type="NCBI Taxonomy" id="408172"/>
    <lineage>
        <taxon>unclassified sequences</taxon>
        <taxon>metagenomes</taxon>
        <taxon>ecological metagenomes</taxon>
    </lineage>
</organism>
<dbReference type="PANTHER" id="PTHR21340:SF0">
    <property type="entry name" value="BIS(5'-NUCLEOSYL)-TETRAPHOSPHATASE [ASYMMETRICAL]"/>
    <property type="match status" value="1"/>
</dbReference>
<evidence type="ECO:0000313" key="3">
    <source>
        <dbReference type="EMBL" id="SVA27931.1"/>
    </source>
</evidence>
<dbReference type="CDD" id="cd04664">
    <property type="entry name" value="NUDIX_DHNTPase_like"/>
    <property type="match status" value="1"/>
</dbReference>
<dbReference type="GO" id="GO:0004081">
    <property type="term" value="F:bis(5'-nucleosyl)-tetraphosphatase (asymmetrical) activity"/>
    <property type="evidence" value="ECO:0007669"/>
    <property type="project" value="TreeGrafter"/>
</dbReference>
<dbReference type="GO" id="GO:0006167">
    <property type="term" value="P:AMP biosynthetic process"/>
    <property type="evidence" value="ECO:0007669"/>
    <property type="project" value="TreeGrafter"/>
</dbReference>
<dbReference type="EMBL" id="UINC01006507">
    <property type="protein sequence ID" value="SVA27931.1"/>
    <property type="molecule type" value="Genomic_DNA"/>
</dbReference>
<dbReference type="Gene3D" id="3.90.79.10">
    <property type="entry name" value="Nucleoside Triphosphate Pyrophosphohydrolase"/>
    <property type="match status" value="1"/>
</dbReference>
<accession>A0A381UJL7</accession>
<gene>
    <name evidence="3" type="ORF">METZ01_LOCUS80785</name>
</gene>
<reference evidence="3" key="1">
    <citation type="submission" date="2018-05" db="EMBL/GenBank/DDBJ databases">
        <authorList>
            <person name="Lanie J.A."/>
            <person name="Ng W.-L."/>
            <person name="Kazmierczak K.M."/>
            <person name="Andrzejewski T.M."/>
            <person name="Davidsen T.M."/>
            <person name="Wayne K.J."/>
            <person name="Tettelin H."/>
            <person name="Glass J.I."/>
            <person name="Rusch D."/>
            <person name="Podicherti R."/>
            <person name="Tsui H.-C.T."/>
            <person name="Winkler M.E."/>
        </authorList>
    </citation>
    <scope>NUCLEOTIDE SEQUENCE</scope>
</reference>
<protein>
    <recommendedName>
        <fullName evidence="2">Nudix hydrolase domain-containing protein</fullName>
    </recommendedName>
</protein>
<proteinExistence type="predicted"/>
<dbReference type="GO" id="GO:0006754">
    <property type="term" value="P:ATP biosynthetic process"/>
    <property type="evidence" value="ECO:0007669"/>
    <property type="project" value="TreeGrafter"/>
</dbReference>